<gene>
    <name evidence="3" type="ORF">NA56DRAFT_650303</name>
</gene>
<dbReference type="GO" id="GO:0005524">
    <property type="term" value="F:ATP binding"/>
    <property type="evidence" value="ECO:0007669"/>
    <property type="project" value="InterPro"/>
</dbReference>
<feature type="compositionally biased region" description="Basic and acidic residues" evidence="1">
    <location>
        <begin position="22"/>
        <end position="33"/>
    </location>
</feature>
<organism evidence="3 4">
    <name type="scientific">Hyaloscypha hepaticicola</name>
    <dbReference type="NCBI Taxonomy" id="2082293"/>
    <lineage>
        <taxon>Eukaryota</taxon>
        <taxon>Fungi</taxon>
        <taxon>Dikarya</taxon>
        <taxon>Ascomycota</taxon>
        <taxon>Pezizomycotina</taxon>
        <taxon>Leotiomycetes</taxon>
        <taxon>Helotiales</taxon>
        <taxon>Hyaloscyphaceae</taxon>
        <taxon>Hyaloscypha</taxon>
    </lineage>
</organism>
<dbReference type="CDD" id="cd19481">
    <property type="entry name" value="RecA-like_protease"/>
    <property type="match status" value="1"/>
</dbReference>
<feature type="region of interest" description="Disordered" evidence="1">
    <location>
        <begin position="22"/>
        <end position="84"/>
    </location>
</feature>
<dbReference type="Pfam" id="PF00004">
    <property type="entry name" value="AAA"/>
    <property type="match status" value="1"/>
</dbReference>
<dbReference type="InterPro" id="IPR054289">
    <property type="entry name" value="DUF7025"/>
</dbReference>
<sequence length="684" mass="77086">MADTTAIKTAMEVLANEFDLKIVEGEKKDEKSADSTPGADTPATDASETASDPELKDAPIGSVNKIKDLYQGPEDSSGRAPWVDKYPEDVEEAAETEETAKYAFIARKKKCFTGRKKFDIDSIIVNSPAVKKVLEQVFAKYPGVTCSLDRLVFDAPFQPFVHRWSEFKLAIENEKNESTKAHLELLHELLREELKDTIKALEDFILNGVTTFDILWAIFQPECTVYSRTGGLPNCQSFYSGAYGEGQCGKYFQLTLEPIGWNGSAFKRGAEYTNIYDFQGTKPIKELSACPLHLHPEKEKIRETLVKRGKKYEKFAGYHYKAYEGIALSWNAKGTQIPVTVTGRIIVDTESFDRNNPMKASSYNDDLHPSDFKVGQNLDPDFKKMVSVIQNDYESEGDGPKIELTEDGHLICKSTVPGYSLKQKKWMLFFVDFIKEIEWNENAFNTLVLPEDTKDLLMSFVESQVENKNAFDDVIQGKGKGIIMLLSGPPGVGKTLTAESVAESMRIPLYMMSAGDLGIRPEEVEGALQRILEMVAKWDAILLLDECDVFLEARTNSDLERNKLVSIFLRTLEYYEGILFLTTNRVANMDAAFQSRIHVSMEYPNLTASSRRQIWANFLENSKQKSSVSDEDLDYLSTIDLNGRQIKNVLKTSFLLSMRKKTPLKRETIEVVLAIEGRRPQSGV</sequence>
<evidence type="ECO:0000256" key="1">
    <source>
        <dbReference type="SAM" id="MobiDB-lite"/>
    </source>
</evidence>
<accession>A0A2J6PM74</accession>
<evidence type="ECO:0000313" key="3">
    <source>
        <dbReference type="EMBL" id="PMD15152.1"/>
    </source>
</evidence>
<dbReference type="GO" id="GO:0016887">
    <property type="term" value="F:ATP hydrolysis activity"/>
    <property type="evidence" value="ECO:0007669"/>
    <property type="project" value="InterPro"/>
</dbReference>
<feature type="domain" description="AAA+ ATPase" evidence="2">
    <location>
        <begin position="480"/>
        <end position="607"/>
    </location>
</feature>
<proteinExistence type="predicted"/>
<dbReference type="InterPro" id="IPR003593">
    <property type="entry name" value="AAA+_ATPase"/>
</dbReference>
<dbReference type="OrthoDB" id="10042665at2759"/>
<protein>
    <submittedName>
        <fullName evidence="3">ATPase</fullName>
    </submittedName>
</protein>
<dbReference type="AlphaFoldDB" id="A0A2J6PM74"/>
<evidence type="ECO:0000313" key="4">
    <source>
        <dbReference type="Proteomes" id="UP000235672"/>
    </source>
</evidence>
<dbReference type="InterPro" id="IPR003959">
    <property type="entry name" value="ATPase_AAA_core"/>
</dbReference>
<name>A0A2J6PM74_9HELO</name>
<evidence type="ECO:0000259" key="2">
    <source>
        <dbReference type="SMART" id="SM00382"/>
    </source>
</evidence>
<dbReference type="SMART" id="SM00382">
    <property type="entry name" value="AAA"/>
    <property type="match status" value="1"/>
</dbReference>
<dbReference type="Gene3D" id="3.40.50.300">
    <property type="entry name" value="P-loop containing nucleotide triphosphate hydrolases"/>
    <property type="match status" value="1"/>
</dbReference>
<dbReference type="EMBL" id="KZ613515">
    <property type="protein sequence ID" value="PMD15152.1"/>
    <property type="molecule type" value="Genomic_DNA"/>
</dbReference>
<reference evidence="3 4" key="1">
    <citation type="submission" date="2016-05" db="EMBL/GenBank/DDBJ databases">
        <title>A degradative enzymes factory behind the ericoid mycorrhizal symbiosis.</title>
        <authorList>
            <consortium name="DOE Joint Genome Institute"/>
            <person name="Martino E."/>
            <person name="Morin E."/>
            <person name="Grelet G."/>
            <person name="Kuo A."/>
            <person name="Kohler A."/>
            <person name="Daghino S."/>
            <person name="Barry K."/>
            <person name="Choi C."/>
            <person name="Cichocki N."/>
            <person name="Clum A."/>
            <person name="Copeland A."/>
            <person name="Hainaut M."/>
            <person name="Haridas S."/>
            <person name="Labutti K."/>
            <person name="Lindquist E."/>
            <person name="Lipzen A."/>
            <person name="Khouja H.-R."/>
            <person name="Murat C."/>
            <person name="Ohm R."/>
            <person name="Olson A."/>
            <person name="Spatafora J."/>
            <person name="Veneault-Fourrey C."/>
            <person name="Henrissat B."/>
            <person name="Grigoriev I."/>
            <person name="Martin F."/>
            <person name="Perotto S."/>
        </authorList>
    </citation>
    <scope>NUCLEOTIDE SEQUENCE [LARGE SCALE GENOMIC DNA]</scope>
    <source>
        <strain evidence="3 4">UAMH 7357</strain>
    </source>
</reference>
<keyword evidence="4" id="KW-1185">Reference proteome</keyword>
<dbReference type="PANTHER" id="PTHR46411:SF3">
    <property type="entry name" value="AAA+ ATPASE DOMAIN-CONTAINING PROTEIN"/>
    <property type="match status" value="1"/>
</dbReference>
<dbReference type="InterPro" id="IPR027417">
    <property type="entry name" value="P-loop_NTPase"/>
</dbReference>
<dbReference type="SUPFAM" id="SSF52540">
    <property type="entry name" value="P-loop containing nucleoside triphosphate hydrolases"/>
    <property type="match status" value="1"/>
</dbReference>
<dbReference type="Pfam" id="PF22942">
    <property type="entry name" value="DUF7025"/>
    <property type="match status" value="1"/>
</dbReference>
<dbReference type="PANTHER" id="PTHR46411">
    <property type="entry name" value="FAMILY ATPASE, PUTATIVE-RELATED"/>
    <property type="match status" value="1"/>
</dbReference>
<dbReference type="STRING" id="1745343.A0A2J6PM74"/>
<dbReference type="Proteomes" id="UP000235672">
    <property type="component" value="Unassembled WGS sequence"/>
</dbReference>